<dbReference type="STRING" id="29170.A0A368FWH3"/>
<dbReference type="Proteomes" id="UP000252519">
    <property type="component" value="Unassembled WGS sequence"/>
</dbReference>
<dbReference type="SUPFAM" id="SSF81296">
    <property type="entry name" value="E set domains"/>
    <property type="match status" value="2"/>
</dbReference>
<feature type="domain" description="MD-2-related lipid-recognition" evidence="5">
    <location>
        <begin position="28"/>
        <end position="154"/>
    </location>
</feature>
<organism evidence="6 7">
    <name type="scientific">Ancylostoma caninum</name>
    <name type="common">Dog hookworm</name>
    <dbReference type="NCBI Taxonomy" id="29170"/>
    <lineage>
        <taxon>Eukaryota</taxon>
        <taxon>Metazoa</taxon>
        <taxon>Ecdysozoa</taxon>
        <taxon>Nematoda</taxon>
        <taxon>Chromadorea</taxon>
        <taxon>Rhabditida</taxon>
        <taxon>Rhabditina</taxon>
        <taxon>Rhabditomorpha</taxon>
        <taxon>Strongyloidea</taxon>
        <taxon>Ancylostomatidae</taxon>
        <taxon>Ancylostomatinae</taxon>
        <taxon>Ancylostoma</taxon>
    </lineage>
</organism>
<evidence type="ECO:0000259" key="5">
    <source>
        <dbReference type="SMART" id="SM00737"/>
    </source>
</evidence>
<accession>A0A368FWH3</accession>
<evidence type="ECO:0000256" key="4">
    <source>
        <dbReference type="SAM" id="SignalP"/>
    </source>
</evidence>
<dbReference type="Pfam" id="PF02221">
    <property type="entry name" value="E1_DerP2_DerF2"/>
    <property type="match status" value="2"/>
</dbReference>
<name>A0A368FWH3_ANCCA</name>
<dbReference type="GO" id="GO:0015918">
    <property type="term" value="P:sterol transport"/>
    <property type="evidence" value="ECO:0007669"/>
    <property type="project" value="InterPro"/>
</dbReference>
<dbReference type="FunFam" id="2.60.40.770:FF:000001">
    <property type="entry name" value="NPC intracellular cholesterol transporter 2"/>
    <property type="match status" value="2"/>
</dbReference>
<feature type="domain" description="MD-2-related lipid-recognition" evidence="5">
    <location>
        <begin position="159"/>
        <end position="286"/>
    </location>
</feature>
<feature type="signal peptide" evidence="4">
    <location>
        <begin position="1"/>
        <end position="21"/>
    </location>
</feature>
<dbReference type="GO" id="GO:0032934">
    <property type="term" value="F:sterol binding"/>
    <property type="evidence" value="ECO:0007669"/>
    <property type="project" value="InterPro"/>
</dbReference>
<dbReference type="AlphaFoldDB" id="A0A368FWH3"/>
<sequence length="290" mass="32209">MWSFAVLLPLSILVLESSASADFQPIGFKDCKSKFKILDVQASGCQLKDTPNGKKLCEFKEGTTPRIRIKFVPDQTVSSLKTQIKAKIGQTFLEFPMADADACKYGTTCPVEAGKEYVYEKGIEIINNYPKMWSFAVLLPLSILVLESSASADFQPIGFKDCKSKFKILDVQASGCQLKDTPNGKKLCEFKEGTTPRIRIKFVPDQTVSSLKTQIKAKIGQTFLEFPMADADACKYGTTCPVEAGKEYVYEKGIEIINNYPKDETVQVNWMVNKDDGKAVCIIFLARIVA</sequence>
<evidence type="ECO:0000256" key="2">
    <source>
        <dbReference type="ARBA" id="ARBA00006370"/>
    </source>
</evidence>
<evidence type="ECO:0000313" key="6">
    <source>
        <dbReference type="EMBL" id="RCN35838.1"/>
    </source>
</evidence>
<dbReference type="InterPro" id="IPR014756">
    <property type="entry name" value="Ig_E-set"/>
</dbReference>
<comment type="subcellular location">
    <subcellularLocation>
        <location evidence="1">Secreted</location>
    </subcellularLocation>
</comment>
<evidence type="ECO:0000256" key="1">
    <source>
        <dbReference type="ARBA" id="ARBA00004613"/>
    </source>
</evidence>
<dbReference type="GO" id="GO:0005576">
    <property type="term" value="C:extracellular region"/>
    <property type="evidence" value="ECO:0007669"/>
    <property type="project" value="UniProtKB-SubCell"/>
</dbReference>
<protein>
    <submittedName>
        <fullName evidence="6">ML domain protein</fullName>
    </submittedName>
</protein>
<comment type="caution">
    <text evidence="6">The sequence shown here is derived from an EMBL/GenBank/DDBJ whole genome shotgun (WGS) entry which is preliminary data.</text>
</comment>
<dbReference type="SMART" id="SM00737">
    <property type="entry name" value="ML"/>
    <property type="match status" value="2"/>
</dbReference>
<evidence type="ECO:0000313" key="7">
    <source>
        <dbReference type="Proteomes" id="UP000252519"/>
    </source>
</evidence>
<reference evidence="6 7" key="1">
    <citation type="submission" date="2014-10" db="EMBL/GenBank/DDBJ databases">
        <title>Draft genome of the hookworm Ancylostoma caninum.</title>
        <authorList>
            <person name="Mitreva M."/>
        </authorList>
    </citation>
    <scope>NUCLEOTIDE SEQUENCE [LARGE SCALE GENOMIC DNA]</scope>
    <source>
        <strain evidence="6 7">Baltimore</strain>
    </source>
</reference>
<gene>
    <name evidence="6" type="ORF">ANCCAN_18285</name>
</gene>
<dbReference type="OrthoDB" id="4937502at2759"/>
<dbReference type="InterPro" id="IPR039670">
    <property type="entry name" value="NPC2-like"/>
</dbReference>
<dbReference type="EMBL" id="JOJR01000620">
    <property type="protein sequence ID" value="RCN35838.1"/>
    <property type="molecule type" value="Genomic_DNA"/>
</dbReference>
<dbReference type="PANTHER" id="PTHR11306:SF68">
    <property type="entry name" value="NPC INTRACELLULAR CHOLESTEROL TRANSPORTER 2"/>
    <property type="match status" value="1"/>
</dbReference>
<proteinExistence type="inferred from homology"/>
<dbReference type="Gene3D" id="2.60.40.770">
    <property type="match status" value="2"/>
</dbReference>
<dbReference type="InterPro" id="IPR003172">
    <property type="entry name" value="ML_dom"/>
</dbReference>
<evidence type="ECO:0000256" key="3">
    <source>
        <dbReference type="ARBA" id="ARBA00022525"/>
    </source>
</evidence>
<keyword evidence="7" id="KW-1185">Reference proteome</keyword>
<keyword evidence="4" id="KW-0732">Signal</keyword>
<comment type="similarity">
    <text evidence="2">Belongs to the NPC2 family.</text>
</comment>
<feature type="chain" id="PRO_5017000381" evidence="4">
    <location>
        <begin position="22"/>
        <end position="290"/>
    </location>
</feature>
<dbReference type="PANTHER" id="PTHR11306">
    <property type="entry name" value="NIEMANN PICK TYPE C2 PROTEIN NPC2-RELATED"/>
    <property type="match status" value="1"/>
</dbReference>
<keyword evidence="3" id="KW-0964">Secreted</keyword>